<evidence type="ECO:0000256" key="2">
    <source>
        <dbReference type="SAM" id="Phobius"/>
    </source>
</evidence>
<keyword evidence="4" id="KW-1185">Reference proteome</keyword>
<dbReference type="AlphaFoldDB" id="A0A3P3VVR0"/>
<protein>
    <submittedName>
        <fullName evidence="3">Uncharacterized protein</fullName>
    </submittedName>
</protein>
<evidence type="ECO:0000256" key="1">
    <source>
        <dbReference type="SAM" id="MobiDB-lite"/>
    </source>
</evidence>
<dbReference type="Proteomes" id="UP000274391">
    <property type="component" value="Unassembled WGS sequence"/>
</dbReference>
<dbReference type="OrthoDB" id="4981587at2"/>
<keyword evidence="2" id="KW-0812">Transmembrane</keyword>
<organism evidence="3 4">
    <name type="scientific">Gulosibacter macacae</name>
    <dbReference type="NCBI Taxonomy" id="2488791"/>
    <lineage>
        <taxon>Bacteria</taxon>
        <taxon>Bacillati</taxon>
        <taxon>Actinomycetota</taxon>
        <taxon>Actinomycetes</taxon>
        <taxon>Micrococcales</taxon>
        <taxon>Microbacteriaceae</taxon>
        <taxon>Gulosibacter</taxon>
    </lineage>
</organism>
<feature type="transmembrane region" description="Helical" evidence="2">
    <location>
        <begin position="29"/>
        <end position="52"/>
    </location>
</feature>
<feature type="region of interest" description="Disordered" evidence="1">
    <location>
        <begin position="1"/>
        <end position="20"/>
    </location>
</feature>
<keyword evidence="2" id="KW-0472">Membrane</keyword>
<comment type="caution">
    <text evidence="3">The sequence shown here is derived from an EMBL/GenBank/DDBJ whole genome shotgun (WGS) entry which is preliminary data.</text>
</comment>
<dbReference type="RefSeq" id="WP_124971942.1">
    <property type="nucleotide sequence ID" value="NZ_RQVS01000007.1"/>
</dbReference>
<gene>
    <name evidence="3" type="ORF">EG850_07045</name>
</gene>
<reference evidence="3 4" key="1">
    <citation type="submission" date="2018-11" db="EMBL/GenBank/DDBJ databases">
        <title>YIM 102482-1 draft genome.</title>
        <authorList>
            <person name="Li G."/>
            <person name="Jiang Y."/>
        </authorList>
    </citation>
    <scope>NUCLEOTIDE SEQUENCE [LARGE SCALE GENOMIC DNA]</scope>
    <source>
        <strain evidence="3 4">YIM 102482-1</strain>
    </source>
</reference>
<proteinExistence type="predicted"/>
<keyword evidence="2" id="KW-1133">Transmembrane helix</keyword>
<evidence type="ECO:0000313" key="4">
    <source>
        <dbReference type="Proteomes" id="UP000274391"/>
    </source>
</evidence>
<feature type="compositionally biased region" description="Basic and acidic residues" evidence="1">
    <location>
        <begin position="1"/>
        <end position="11"/>
    </location>
</feature>
<name>A0A3P3VVR0_9MICO</name>
<evidence type="ECO:0000313" key="3">
    <source>
        <dbReference type="EMBL" id="RRJ86770.1"/>
    </source>
</evidence>
<sequence length="184" mass="18770">MAPKTIERNRTPEATAPGRQEAKSASLSGVLVIIVAIALAIALALAALGLAFGQIQLPGAQVLSVVPPAGAPVVAYAPEVETADATDLLEVQLQNWEWDAATSTLFASGLVLGVAEDGGTCSLRVTGGEVEHKVGAGGMVSGNTTTCRLNLSNPALAGGTWDLVLVYSNVDGEVRSEPLRAVLD</sequence>
<accession>A0A3P3VVR0</accession>
<dbReference type="EMBL" id="RQVS01000007">
    <property type="protein sequence ID" value="RRJ86770.1"/>
    <property type="molecule type" value="Genomic_DNA"/>
</dbReference>